<name>A7SDK0_NEMVE</name>
<dbReference type="Pfam" id="PF00595">
    <property type="entry name" value="PDZ"/>
    <property type="match status" value="1"/>
</dbReference>
<evidence type="ECO:0000259" key="1">
    <source>
        <dbReference type="PROSITE" id="PS50106"/>
    </source>
</evidence>
<dbReference type="SMART" id="SM00228">
    <property type="entry name" value="PDZ"/>
    <property type="match status" value="1"/>
</dbReference>
<sequence>IKRTHNQPLGFFIRQGDGWGRKDGVFVSRITPGSLVDCDGSLAVGDEILEVNGVCLAGFRVHDVVHLIQIPKRLILTI</sequence>
<dbReference type="SUPFAM" id="SSF50156">
    <property type="entry name" value="PDZ domain-like"/>
    <property type="match status" value="1"/>
</dbReference>
<feature type="non-terminal residue" evidence="2">
    <location>
        <position position="78"/>
    </location>
</feature>
<dbReference type="STRING" id="45351.A7SDK0"/>
<dbReference type="InParanoid" id="A7SDK0"/>
<protein>
    <recommendedName>
        <fullName evidence="1">PDZ domain-containing protein</fullName>
    </recommendedName>
</protein>
<dbReference type="InterPro" id="IPR051741">
    <property type="entry name" value="PAR6_homolog"/>
</dbReference>
<dbReference type="eggNOG" id="KOG1452">
    <property type="taxonomic scope" value="Eukaryota"/>
</dbReference>
<dbReference type="InterPro" id="IPR036034">
    <property type="entry name" value="PDZ_sf"/>
</dbReference>
<dbReference type="AlphaFoldDB" id="A7SDK0"/>
<evidence type="ECO:0000313" key="3">
    <source>
        <dbReference type="Proteomes" id="UP000001593"/>
    </source>
</evidence>
<organism evidence="2 3">
    <name type="scientific">Nematostella vectensis</name>
    <name type="common">Starlet sea anemone</name>
    <dbReference type="NCBI Taxonomy" id="45351"/>
    <lineage>
        <taxon>Eukaryota</taxon>
        <taxon>Metazoa</taxon>
        <taxon>Cnidaria</taxon>
        <taxon>Anthozoa</taxon>
        <taxon>Hexacorallia</taxon>
        <taxon>Actiniaria</taxon>
        <taxon>Edwardsiidae</taxon>
        <taxon>Nematostella</taxon>
    </lineage>
</organism>
<gene>
    <name evidence="2" type="ORF">NEMVEDRAFT_v1g58074</name>
</gene>
<dbReference type="PANTHER" id="PTHR14102">
    <property type="entry name" value="PAR-6-RELATED"/>
    <property type="match status" value="1"/>
</dbReference>
<dbReference type="PANTHER" id="PTHR14102:SF11">
    <property type="entry name" value="LD29223P"/>
    <property type="match status" value="1"/>
</dbReference>
<feature type="domain" description="PDZ" evidence="1">
    <location>
        <begin position="1"/>
        <end position="69"/>
    </location>
</feature>
<accession>A7SDK0</accession>
<dbReference type="InterPro" id="IPR001478">
    <property type="entry name" value="PDZ"/>
</dbReference>
<keyword evidence="3" id="KW-1185">Reference proteome</keyword>
<feature type="non-terminal residue" evidence="2">
    <location>
        <position position="1"/>
    </location>
</feature>
<dbReference type="PROSITE" id="PS50106">
    <property type="entry name" value="PDZ"/>
    <property type="match status" value="1"/>
</dbReference>
<dbReference type="Proteomes" id="UP000001593">
    <property type="component" value="Unassembled WGS sequence"/>
</dbReference>
<dbReference type="PhylomeDB" id="A7SDK0"/>
<reference evidence="2 3" key="1">
    <citation type="journal article" date="2007" name="Science">
        <title>Sea anemone genome reveals ancestral eumetazoan gene repertoire and genomic organization.</title>
        <authorList>
            <person name="Putnam N.H."/>
            <person name="Srivastava M."/>
            <person name="Hellsten U."/>
            <person name="Dirks B."/>
            <person name="Chapman J."/>
            <person name="Salamov A."/>
            <person name="Terry A."/>
            <person name="Shapiro H."/>
            <person name="Lindquist E."/>
            <person name="Kapitonov V.V."/>
            <person name="Jurka J."/>
            <person name="Genikhovich G."/>
            <person name="Grigoriev I.V."/>
            <person name="Lucas S.M."/>
            <person name="Steele R.E."/>
            <person name="Finnerty J.R."/>
            <person name="Technau U."/>
            <person name="Martindale M.Q."/>
            <person name="Rokhsar D.S."/>
        </authorList>
    </citation>
    <scope>NUCLEOTIDE SEQUENCE [LARGE SCALE GENOMIC DNA]</scope>
    <source>
        <strain evidence="3">CH2 X CH6</strain>
    </source>
</reference>
<evidence type="ECO:0000313" key="2">
    <source>
        <dbReference type="EMBL" id="EDO38241.1"/>
    </source>
</evidence>
<dbReference type="EMBL" id="DS469630">
    <property type="protein sequence ID" value="EDO38241.1"/>
    <property type="molecule type" value="Genomic_DNA"/>
</dbReference>
<dbReference type="Gene3D" id="2.30.42.10">
    <property type="match status" value="1"/>
</dbReference>
<proteinExistence type="predicted"/>
<dbReference type="HOGENOM" id="CLU_2628972_0_0_1"/>
<dbReference type="OMA" id="RTHNQPL"/>